<accession>A0ABW9KIP9</accession>
<keyword evidence="5" id="KW-1185">Reference proteome</keyword>
<protein>
    <submittedName>
        <fullName evidence="4">Glycosyltransferase family 9 protein</fullName>
    </submittedName>
</protein>
<proteinExistence type="predicted"/>
<sequence>MSVDVQREDAQRGDTHRDESRPAGVLSAATAHGAAEPDDEHAGVVVDDSVRRIVILRLGSLGDTLVALPSYHLIAQAFPRAERRLLTNVPVVSRAPAAAAILGDSGLVHGYESYPVGTRNPLRLLGLLWRLRRFRPDVAIYLKAETGEQNSKRDRRFLQWTGARRIVGVSATGETAALRLENGDWEPEVERLLRSLRDLGRLDAASGESWDLRLTPAEVERADAVRAPLASAPFFAASIGTKVQSKDWGVRNWADLLREVAGRYPGHGLLLAGANEERGSSDAVAEAWAGVAGAGPVVNVCGDLTPRESAAAFRGARAFLGHDSGPMHLAAAVGTPVVAIFAARNLPRTWFPYGAQSRVLYHRVDCAGCGLETCLEQRKKCLLSITVAEVAEALRELLEGAA</sequence>
<name>A0ABW9KIP9_9BACT</name>
<keyword evidence="1" id="KW-0328">Glycosyltransferase</keyword>
<gene>
    <name evidence="4" type="ORF">ACK2TP_07840</name>
</gene>
<dbReference type="PANTHER" id="PTHR30160:SF1">
    <property type="entry name" value="LIPOPOLYSACCHARIDE 1,2-N-ACETYLGLUCOSAMINETRANSFERASE-RELATED"/>
    <property type="match status" value="1"/>
</dbReference>
<dbReference type="SUPFAM" id="SSF53756">
    <property type="entry name" value="UDP-Glycosyltransferase/glycogen phosphorylase"/>
    <property type="match status" value="1"/>
</dbReference>
<reference evidence="4 5" key="1">
    <citation type="submission" date="2024-12" db="EMBL/GenBank/DDBJ databases">
        <authorList>
            <person name="Lee Y."/>
        </authorList>
    </citation>
    <scope>NUCLEOTIDE SEQUENCE [LARGE SCALE GENOMIC DNA]</scope>
    <source>
        <strain evidence="4 5">03SUJ4</strain>
    </source>
</reference>
<comment type="caution">
    <text evidence="4">The sequence shown here is derived from an EMBL/GenBank/DDBJ whole genome shotgun (WGS) entry which is preliminary data.</text>
</comment>
<evidence type="ECO:0000256" key="2">
    <source>
        <dbReference type="ARBA" id="ARBA00022679"/>
    </source>
</evidence>
<evidence type="ECO:0000313" key="5">
    <source>
        <dbReference type="Proteomes" id="UP001634747"/>
    </source>
</evidence>
<evidence type="ECO:0000313" key="4">
    <source>
        <dbReference type="EMBL" id="MFN2975672.1"/>
    </source>
</evidence>
<dbReference type="Pfam" id="PF01075">
    <property type="entry name" value="Glyco_transf_9"/>
    <property type="match status" value="1"/>
</dbReference>
<dbReference type="Proteomes" id="UP001634747">
    <property type="component" value="Unassembled WGS sequence"/>
</dbReference>
<evidence type="ECO:0000256" key="3">
    <source>
        <dbReference type="SAM" id="MobiDB-lite"/>
    </source>
</evidence>
<dbReference type="RefSeq" id="WP_263412809.1">
    <property type="nucleotide sequence ID" value="NZ_BAABBH010000001.1"/>
</dbReference>
<dbReference type="InterPro" id="IPR002201">
    <property type="entry name" value="Glyco_trans_9"/>
</dbReference>
<dbReference type="CDD" id="cd03789">
    <property type="entry name" value="GT9_LPS_heptosyltransferase"/>
    <property type="match status" value="1"/>
</dbReference>
<feature type="compositionally biased region" description="Basic and acidic residues" evidence="3">
    <location>
        <begin position="1"/>
        <end position="21"/>
    </location>
</feature>
<dbReference type="Gene3D" id="3.40.50.2000">
    <property type="entry name" value="Glycogen Phosphorylase B"/>
    <property type="match status" value="2"/>
</dbReference>
<dbReference type="InterPro" id="IPR051199">
    <property type="entry name" value="LPS_LOS_Heptosyltrfase"/>
</dbReference>
<keyword evidence="2" id="KW-0808">Transferase</keyword>
<evidence type="ECO:0000256" key="1">
    <source>
        <dbReference type="ARBA" id="ARBA00022676"/>
    </source>
</evidence>
<organism evidence="4 5">
    <name type="scientific">Terriglobus aquaticus</name>
    <dbReference type="NCBI Taxonomy" id="940139"/>
    <lineage>
        <taxon>Bacteria</taxon>
        <taxon>Pseudomonadati</taxon>
        <taxon>Acidobacteriota</taxon>
        <taxon>Terriglobia</taxon>
        <taxon>Terriglobales</taxon>
        <taxon>Acidobacteriaceae</taxon>
        <taxon>Terriglobus</taxon>
    </lineage>
</organism>
<feature type="region of interest" description="Disordered" evidence="3">
    <location>
        <begin position="1"/>
        <end position="40"/>
    </location>
</feature>
<dbReference type="PANTHER" id="PTHR30160">
    <property type="entry name" value="TETRAACYLDISACCHARIDE 4'-KINASE-RELATED"/>
    <property type="match status" value="1"/>
</dbReference>
<dbReference type="EMBL" id="JBJYXY010000001">
    <property type="protein sequence ID" value="MFN2975672.1"/>
    <property type="molecule type" value="Genomic_DNA"/>
</dbReference>